<evidence type="ECO:0000259" key="2">
    <source>
        <dbReference type="Pfam" id="PF13556"/>
    </source>
</evidence>
<protein>
    <submittedName>
        <fullName evidence="4">PucR family transcriptional regulator</fullName>
    </submittedName>
</protein>
<organism evidence="4 5">
    <name type="scientific">Nonomuraea terrae</name>
    <dbReference type="NCBI Taxonomy" id="2530383"/>
    <lineage>
        <taxon>Bacteria</taxon>
        <taxon>Bacillati</taxon>
        <taxon>Actinomycetota</taxon>
        <taxon>Actinomycetes</taxon>
        <taxon>Streptosporangiales</taxon>
        <taxon>Streptosporangiaceae</taxon>
        <taxon>Nonomuraea</taxon>
    </lineage>
</organism>
<evidence type="ECO:0000259" key="3">
    <source>
        <dbReference type="Pfam" id="PF17853"/>
    </source>
</evidence>
<comment type="similarity">
    <text evidence="1">Belongs to the CdaR family.</text>
</comment>
<dbReference type="InterPro" id="IPR042070">
    <property type="entry name" value="PucR_C-HTH_sf"/>
</dbReference>
<keyword evidence="5" id="KW-1185">Reference proteome</keyword>
<accession>A0A4R4YEZ9</accession>
<dbReference type="InterPro" id="IPR051448">
    <property type="entry name" value="CdaR-like_regulators"/>
</dbReference>
<dbReference type="PANTHER" id="PTHR33744">
    <property type="entry name" value="CARBOHYDRATE DIACID REGULATOR"/>
    <property type="match status" value="1"/>
</dbReference>
<dbReference type="AlphaFoldDB" id="A0A4R4YEZ9"/>
<dbReference type="EMBL" id="SMKQ01000126">
    <property type="protein sequence ID" value="TDD42494.1"/>
    <property type="molecule type" value="Genomic_DNA"/>
</dbReference>
<dbReference type="InterPro" id="IPR041522">
    <property type="entry name" value="CdaR_GGDEF"/>
</dbReference>
<name>A0A4R4YEZ9_9ACTN</name>
<dbReference type="RefSeq" id="WP_132618040.1">
    <property type="nucleotide sequence ID" value="NZ_SMKQ01000126.1"/>
</dbReference>
<evidence type="ECO:0000313" key="4">
    <source>
        <dbReference type="EMBL" id="TDD42494.1"/>
    </source>
</evidence>
<dbReference type="PANTHER" id="PTHR33744:SF17">
    <property type="entry name" value="CONSERVED PROTEIN"/>
    <property type="match status" value="1"/>
</dbReference>
<dbReference type="Gene3D" id="1.10.10.2840">
    <property type="entry name" value="PucR C-terminal helix-turn-helix domain"/>
    <property type="match status" value="1"/>
</dbReference>
<dbReference type="OrthoDB" id="3190266at2"/>
<sequence length="530" mass="56424">MRLGLTTLGRILDDLGSTFLDVVDAPGDMDAEVATVQIYDPLDELSAPPGTILLGVGVQGGEHISELLVALAELGAAGLVVKSPVPVDERVRATVAKTGVALLSLTRAASWAQVAALLRALLAEGDVGGPGEPAESADDLFTLANAVCELLDAPITIEDRSSRVLAFSGRQDESDQARVETVLGRKVPEKYQRLQEERGIYRKLYRSREPIFFDLGGGMLPRTAIAVRAGDEILGSMWATVPGPLPEHRRRAFADAAKIVALHLLRQRAGADAQRRLRADLLSTVLEGGRDAADAAARLGIATERVCVLAAGLDETAMEDAAGREGDRQRFCDALALHVGAIHPHAAAALLGSVAYAVLPLHAQAADAEQRAVRVAESFLSRTGRRFPAAIGVGRLVTSLADVGRSRADAARALRVLRARRVSGVAAAYRDVYFESLLLQLGDLVAAEEQPPAGPYEKLLAYDAEHGTDLVGTLRAYLDALGNVHAAAEAAQVHQNTFRYRLRRLASISGLDLTDPDARLAVSLQIRLFS</sequence>
<evidence type="ECO:0000256" key="1">
    <source>
        <dbReference type="ARBA" id="ARBA00006754"/>
    </source>
</evidence>
<dbReference type="Pfam" id="PF13556">
    <property type="entry name" value="HTH_30"/>
    <property type="match status" value="1"/>
</dbReference>
<reference evidence="4 5" key="1">
    <citation type="submission" date="2019-03" db="EMBL/GenBank/DDBJ databases">
        <title>Draft genome sequences of novel Actinobacteria.</title>
        <authorList>
            <person name="Sahin N."/>
            <person name="Ay H."/>
            <person name="Saygin H."/>
        </authorList>
    </citation>
    <scope>NUCLEOTIDE SEQUENCE [LARGE SCALE GENOMIC DNA]</scope>
    <source>
        <strain evidence="4 5">CH32</strain>
    </source>
</reference>
<gene>
    <name evidence="4" type="ORF">E1286_30715</name>
</gene>
<dbReference type="Proteomes" id="UP000295302">
    <property type="component" value="Unassembled WGS sequence"/>
</dbReference>
<proteinExistence type="inferred from homology"/>
<feature type="domain" description="PucR C-terminal helix-turn-helix" evidence="2">
    <location>
        <begin position="470"/>
        <end position="527"/>
    </location>
</feature>
<comment type="caution">
    <text evidence="4">The sequence shown here is derived from an EMBL/GenBank/DDBJ whole genome shotgun (WGS) entry which is preliminary data.</text>
</comment>
<evidence type="ECO:0000313" key="5">
    <source>
        <dbReference type="Proteomes" id="UP000295302"/>
    </source>
</evidence>
<feature type="domain" description="CdaR GGDEF-like" evidence="3">
    <location>
        <begin position="291"/>
        <end position="416"/>
    </location>
</feature>
<dbReference type="Pfam" id="PF17853">
    <property type="entry name" value="GGDEF_2"/>
    <property type="match status" value="1"/>
</dbReference>
<dbReference type="InterPro" id="IPR025736">
    <property type="entry name" value="PucR_C-HTH_dom"/>
</dbReference>